<keyword evidence="1 6" id="KW-0285">Flavoprotein</keyword>
<evidence type="ECO:0000256" key="4">
    <source>
        <dbReference type="ARBA" id="ARBA00023033"/>
    </source>
</evidence>
<dbReference type="PANTHER" id="PTHR30011">
    <property type="entry name" value="ALKANESULFONATE MONOOXYGENASE-RELATED"/>
    <property type="match status" value="1"/>
</dbReference>
<name>A0A3L7APN6_9MICO</name>
<feature type="domain" description="Luciferase-like" evidence="8">
    <location>
        <begin position="43"/>
        <end position="390"/>
    </location>
</feature>
<dbReference type="InterPro" id="IPR051260">
    <property type="entry name" value="Diverse_substr_monoxygenases"/>
</dbReference>
<proteinExistence type="inferred from homology"/>
<dbReference type="GO" id="GO:0016705">
    <property type="term" value="F:oxidoreductase activity, acting on paired donors, with incorporation or reduction of molecular oxygen"/>
    <property type="evidence" value="ECO:0007669"/>
    <property type="project" value="InterPro"/>
</dbReference>
<organism evidence="9 10">
    <name type="scientific">Mycetocola lacteus</name>
    <dbReference type="NCBI Taxonomy" id="76637"/>
    <lineage>
        <taxon>Bacteria</taxon>
        <taxon>Bacillati</taxon>
        <taxon>Actinomycetota</taxon>
        <taxon>Actinomycetes</taxon>
        <taxon>Micrococcales</taxon>
        <taxon>Microbacteriaceae</taxon>
        <taxon>Mycetocola</taxon>
    </lineage>
</organism>
<dbReference type="InterPro" id="IPR011251">
    <property type="entry name" value="Luciferase-like_dom"/>
</dbReference>
<evidence type="ECO:0000256" key="1">
    <source>
        <dbReference type="ARBA" id="ARBA00022630"/>
    </source>
</evidence>
<keyword evidence="10" id="KW-1185">Reference proteome</keyword>
<protein>
    <submittedName>
        <fullName evidence="9">LLM class flavin-dependent oxidoreductase</fullName>
    </submittedName>
</protein>
<dbReference type="InterPro" id="IPR016215">
    <property type="entry name" value="NTA_MOA"/>
</dbReference>
<evidence type="ECO:0000313" key="10">
    <source>
        <dbReference type="Proteomes" id="UP000269438"/>
    </source>
</evidence>
<feature type="binding site" evidence="6">
    <location>
        <position position="220"/>
    </location>
    <ligand>
        <name>FMN</name>
        <dbReference type="ChEBI" id="CHEBI:58210"/>
    </ligand>
</feature>
<dbReference type="OrthoDB" id="3265338at2"/>
<accession>A0A3L7APN6</accession>
<comment type="similarity">
    <text evidence="5">Belongs to the NtaA/SnaA/DszA monooxygenase family.</text>
</comment>
<feature type="binding site" evidence="6">
    <location>
        <position position="113"/>
    </location>
    <ligand>
        <name>FMN</name>
        <dbReference type="ChEBI" id="CHEBI:58210"/>
    </ligand>
</feature>
<dbReference type="Pfam" id="PF00296">
    <property type="entry name" value="Bac_luciferase"/>
    <property type="match status" value="1"/>
</dbReference>
<keyword evidence="2 6" id="KW-0288">FMN</keyword>
<evidence type="ECO:0000256" key="2">
    <source>
        <dbReference type="ARBA" id="ARBA00022643"/>
    </source>
</evidence>
<evidence type="ECO:0000256" key="7">
    <source>
        <dbReference type="SAM" id="MobiDB-lite"/>
    </source>
</evidence>
<dbReference type="GO" id="GO:0004497">
    <property type="term" value="F:monooxygenase activity"/>
    <property type="evidence" value="ECO:0007669"/>
    <property type="project" value="UniProtKB-KW"/>
</dbReference>
<keyword evidence="3" id="KW-0560">Oxidoreductase</keyword>
<dbReference type="PIRSF" id="PIRSF000337">
    <property type="entry name" value="NTA_MOA"/>
    <property type="match status" value="1"/>
</dbReference>
<dbReference type="PANTHER" id="PTHR30011:SF16">
    <property type="entry name" value="C2H2 FINGER DOMAIN TRANSCRIPTION FACTOR (EUROFUNG)-RELATED"/>
    <property type="match status" value="1"/>
</dbReference>
<sequence>MRLRRLVLRRWVPTVNNARTARQVHLVGYFPGVNHSTVWSDPGSGSQVEFDSFAHLARTAERGLFDYVFLAEGLRLREHKGEIHDLDVVGRPAALPLLSALSTVTERIGLVATVNSTFNDPADLARQFATLDHLSAGRAGWNVVTSSEAFFGANFRRGGYLDRNDRYDRAAEVLRAAAALWRARPGAEFGFRGAQIRLDRVSGVTPGPQGAPVIVQAGDSADGREFAAEYAEVVFSPHADPEPAARLAADLTERLARFGRTREDLRILPSATFALGDTEAEAQENAREIARAQVTPQTAIATVERIWGRDLSNLDPDGPLPHEEPGEDELRRGQAPHLGERRKIAADWQEHAQAEGLSLREVVTRKISSFTLVGTPAAVAERIAADVASGRVDGYVLVPHLQPHGLDTFVDRVIPELQERGVYRTEYPEGTTLRDVLDLPRSPLLTRDIRAN</sequence>
<evidence type="ECO:0000256" key="5">
    <source>
        <dbReference type="ARBA" id="ARBA00033748"/>
    </source>
</evidence>
<feature type="binding site" evidence="6">
    <location>
        <position position="167"/>
    </location>
    <ligand>
        <name>FMN</name>
        <dbReference type="ChEBI" id="CHEBI:58210"/>
    </ligand>
</feature>
<dbReference type="SUPFAM" id="SSF51679">
    <property type="entry name" value="Bacterial luciferase-like"/>
    <property type="match status" value="1"/>
</dbReference>
<evidence type="ECO:0000313" key="9">
    <source>
        <dbReference type="EMBL" id="RLP82439.1"/>
    </source>
</evidence>
<evidence type="ECO:0000256" key="6">
    <source>
        <dbReference type="PIRSR" id="PIRSR000337-1"/>
    </source>
</evidence>
<feature type="compositionally biased region" description="Basic and acidic residues" evidence="7">
    <location>
        <begin position="320"/>
        <end position="332"/>
    </location>
</feature>
<comment type="caution">
    <text evidence="9">The sequence shown here is derived from an EMBL/GenBank/DDBJ whole genome shotgun (WGS) entry which is preliminary data.</text>
</comment>
<dbReference type="EMBL" id="RCUY01000009">
    <property type="protein sequence ID" value="RLP82439.1"/>
    <property type="molecule type" value="Genomic_DNA"/>
</dbReference>
<gene>
    <name evidence="9" type="ORF">D9V34_09820</name>
</gene>
<reference evidence="9 10" key="1">
    <citation type="submission" date="2018-10" db="EMBL/GenBank/DDBJ databases">
        <authorList>
            <person name="Li J."/>
        </authorList>
    </citation>
    <scope>NUCLEOTIDE SEQUENCE [LARGE SCALE GENOMIC DNA]</scope>
    <source>
        <strain evidence="9 10">JCM 11654</strain>
    </source>
</reference>
<evidence type="ECO:0000256" key="3">
    <source>
        <dbReference type="ARBA" id="ARBA00023002"/>
    </source>
</evidence>
<dbReference type="AlphaFoldDB" id="A0A3L7APN6"/>
<feature type="region of interest" description="Disordered" evidence="7">
    <location>
        <begin position="310"/>
        <end position="332"/>
    </location>
</feature>
<evidence type="ECO:0000259" key="8">
    <source>
        <dbReference type="Pfam" id="PF00296"/>
    </source>
</evidence>
<dbReference type="Proteomes" id="UP000269438">
    <property type="component" value="Unassembled WGS sequence"/>
</dbReference>
<dbReference type="InterPro" id="IPR036661">
    <property type="entry name" value="Luciferase-like_sf"/>
</dbReference>
<dbReference type="Gene3D" id="3.20.20.30">
    <property type="entry name" value="Luciferase-like domain"/>
    <property type="match status" value="1"/>
</dbReference>
<keyword evidence="4" id="KW-0503">Monooxygenase</keyword>